<proteinExistence type="inferred from homology"/>
<comment type="subcellular location">
    <subcellularLocation>
        <location evidence="1">Cell membrane</location>
        <topology evidence="1">Multi-pass membrane protein</topology>
    </subcellularLocation>
</comment>
<feature type="domain" description="SSD" evidence="8">
    <location>
        <begin position="201"/>
        <end position="332"/>
    </location>
</feature>
<dbReference type="Gene3D" id="1.20.1640.10">
    <property type="entry name" value="Multidrug efflux transporter AcrB transmembrane domain"/>
    <property type="match status" value="2"/>
</dbReference>
<feature type="transmembrane region" description="Helical" evidence="7">
    <location>
        <begin position="652"/>
        <end position="674"/>
    </location>
</feature>
<feature type="transmembrane region" description="Helical" evidence="7">
    <location>
        <begin position="188"/>
        <end position="221"/>
    </location>
</feature>
<dbReference type="InterPro" id="IPR004869">
    <property type="entry name" value="MMPL_dom"/>
</dbReference>
<dbReference type="EMBL" id="WBMT01000030">
    <property type="protein sequence ID" value="KAB2340427.1"/>
    <property type="molecule type" value="Genomic_DNA"/>
</dbReference>
<dbReference type="SUPFAM" id="SSF82866">
    <property type="entry name" value="Multidrug efflux transporter AcrB transmembrane domain"/>
    <property type="match status" value="2"/>
</dbReference>
<organism evidence="9 10">
    <name type="scientific">Actinomadura rudentiformis</name>
    <dbReference type="NCBI Taxonomy" id="359158"/>
    <lineage>
        <taxon>Bacteria</taxon>
        <taxon>Bacillati</taxon>
        <taxon>Actinomycetota</taxon>
        <taxon>Actinomycetes</taxon>
        <taxon>Streptosporangiales</taxon>
        <taxon>Thermomonosporaceae</taxon>
        <taxon>Actinomadura</taxon>
    </lineage>
</organism>
<evidence type="ECO:0000256" key="7">
    <source>
        <dbReference type="SAM" id="Phobius"/>
    </source>
</evidence>
<evidence type="ECO:0000256" key="3">
    <source>
        <dbReference type="ARBA" id="ARBA00022475"/>
    </source>
</evidence>
<keyword evidence="6 7" id="KW-0472">Membrane</keyword>
<feature type="transmembrane region" description="Helical" evidence="7">
    <location>
        <begin position="12"/>
        <end position="30"/>
    </location>
</feature>
<evidence type="ECO:0000256" key="4">
    <source>
        <dbReference type="ARBA" id="ARBA00022692"/>
    </source>
</evidence>
<name>A0A6H9YBC4_9ACTN</name>
<feature type="transmembrane region" description="Helical" evidence="7">
    <location>
        <begin position="603"/>
        <end position="626"/>
    </location>
</feature>
<keyword evidence="4 7" id="KW-0812">Transmembrane</keyword>
<dbReference type="AlphaFoldDB" id="A0A6H9YBC4"/>
<gene>
    <name evidence="9" type="ORF">F8566_45420</name>
</gene>
<dbReference type="InterPro" id="IPR050545">
    <property type="entry name" value="Mycobact_MmpL"/>
</dbReference>
<feature type="transmembrane region" description="Helical" evidence="7">
    <location>
        <begin position="376"/>
        <end position="394"/>
    </location>
</feature>
<reference evidence="9 10" key="1">
    <citation type="submission" date="2019-09" db="EMBL/GenBank/DDBJ databases">
        <title>Actinomadura physcomitrii sp. nov., a novel actinomycete isolated from moss [Physcomitrium sphaericum (Ludw) Fuernr].</title>
        <authorList>
            <person name="Zhuang X."/>
            <person name="Liu C."/>
        </authorList>
    </citation>
    <scope>NUCLEOTIDE SEQUENCE [LARGE SCALE GENOMIC DNA]</scope>
    <source>
        <strain evidence="9 10">HMC1</strain>
    </source>
</reference>
<feature type="transmembrane region" description="Helical" evidence="7">
    <location>
        <begin position="233"/>
        <end position="255"/>
    </location>
</feature>
<dbReference type="RefSeq" id="WP_151569891.1">
    <property type="nucleotide sequence ID" value="NZ_WBMT01000030.1"/>
</dbReference>
<dbReference type="GO" id="GO:0005886">
    <property type="term" value="C:plasma membrane"/>
    <property type="evidence" value="ECO:0007669"/>
    <property type="project" value="UniProtKB-SubCell"/>
</dbReference>
<feature type="transmembrane region" description="Helical" evidence="7">
    <location>
        <begin position="532"/>
        <end position="553"/>
    </location>
</feature>
<feature type="transmembrane region" description="Helical" evidence="7">
    <location>
        <begin position="565"/>
        <end position="583"/>
    </location>
</feature>
<evidence type="ECO:0000313" key="9">
    <source>
        <dbReference type="EMBL" id="KAB2340427.1"/>
    </source>
</evidence>
<comment type="similarity">
    <text evidence="2">Belongs to the resistance-nodulation-cell division (RND) (TC 2.A.6) family. MmpL subfamily.</text>
</comment>
<evidence type="ECO:0000256" key="1">
    <source>
        <dbReference type="ARBA" id="ARBA00004651"/>
    </source>
</evidence>
<evidence type="ECO:0000256" key="6">
    <source>
        <dbReference type="ARBA" id="ARBA00023136"/>
    </source>
</evidence>
<evidence type="ECO:0000313" key="10">
    <source>
        <dbReference type="Proteomes" id="UP000468735"/>
    </source>
</evidence>
<keyword evidence="10" id="KW-1185">Reference proteome</keyword>
<dbReference type="PANTHER" id="PTHR33406:SF11">
    <property type="entry name" value="MEMBRANE PROTEIN SCO6666-RELATED"/>
    <property type="match status" value="1"/>
</dbReference>
<feature type="transmembrane region" description="Helical" evidence="7">
    <location>
        <begin position="281"/>
        <end position="301"/>
    </location>
</feature>
<sequence>MDGSDRIVVRWRWWLLSASLVLLGAAALLANGVHDRLVMGDNLPQQTESRAADRWLHDHANAGKPDLLVVAEVATETTGSVDEPKVAAAGQQMIARLAADPGVRSAVSYWNNQDSALRSVDGRTALGMVWLRGDLQERLNIAQRLVPRLGGKQGPLSVKVGGDAQVRVETQRRSEHDLLVAELVAAPLTLAVLLVVFGSLVAALVPLTMGVFCLVGAMALLRLLTEVTQVSVYALNIASLIGFALAVDFSLFIVTRFREELAHGRSVPAAVQHAMATTGRAMALSAVSVLAALTALLVIPSPIVRSIALGGIAVTVLAALAALVVLPAALAVLGVRIDRLAIPGPWSAGRRSRHSVAAEGSPVWARIALGVMRRPVTVTAATGLLLLMLAAPLLHVRFGLADERILPAQAQAAQAGQVLRESFTSQVMPLTVILPHQTRVGDYPQRLSAVQGIAQVEAVNGTFADGRRVSPPDARSARYACPAGTWVAATTTVDAYDAAAAEVVQRIRAVPAPGPFMVGGPGAELADTRHLVAGRLCWMLTITALATIGVVMVMTGSPVLGVKALILNTLSLASVFGILVTVFQDGQLRWLLGDFTVTGTLDLVIPIVVFGVAFGVSMDYEMFLLARITEEHRRRRDTPAAVVAGLQHTGRLFTSAALVFALVMAAMASSSIVLVKMVGLGVLAAVLIDATLVRALLVPAVIRLVGTANWWSPWRSP</sequence>
<evidence type="ECO:0000256" key="5">
    <source>
        <dbReference type="ARBA" id="ARBA00022989"/>
    </source>
</evidence>
<dbReference type="PROSITE" id="PS50156">
    <property type="entry name" value="SSD"/>
    <property type="match status" value="1"/>
</dbReference>
<dbReference type="InterPro" id="IPR000731">
    <property type="entry name" value="SSD"/>
</dbReference>
<feature type="transmembrane region" description="Helical" evidence="7">
    <location>
        <begin position="680"/>
        <end position="705"/>
    </location>
</feature>
<feature type="transmembrane region" description="Helical" evidence="7">
    <location>
        <begin position="307"/>
        <end position="333"/>
    </location>
</feature>
<dbReference type="Pfam" id="PF03176">
    <property type="entry name" value="MMPL"/>
    <property type="match status" value="2"/>
</dbReference>
<dbReference type="PANTHER" id="PTHR33406">
    <property type="entry name" value="MEMBRANE PROTEIN MJ1562-RELATED"/>
    <property type="match status" value="1"/>
</dbReference>
<evidence type="ECO:0000256" key="2">
    <source>
        <dbReference type="ARBA" id="ARBA00010157"/>
    </source>
</evidence>
<keyword evidence="3" id="KW-1003">Cell membrane</keyword>
<comment type="caution">
    <text evidence="9">The sequence shown here is derived from an EMBL/GenBank/DDBJ whole genome shotgun (WGS) entry which is preliminary data.</text>
</comment>
<protein>
    <submittedName>
        <fullName evidence="9">MMPL family transporter</fullName>
    </submittedName>
</protein>
<keyword evidence="5 7" id="KW-1133">Transmembrane helix</keyword>
<evidence type="ECO:0000259" key="8">
    <source>
        <dbReference type="PROSITE" id="PS50156"/>
    </source>
</evidence>
<dbReference type="Proteomes" id="UP000468735">
    <property type="component" value="Unassembled WGS sequence"/>
</dbReference>
<dbReference type="OrthoDB" id="7051771at2"/>
<accession>A0A6H9YBC4</accession>